<dbReference type="Proteomes" id="UP001597353">
    <property type="component" value="Unassembled WGS sequence"/>
</dbReference>
<protein>
    <submittedName>
        <fullName evidence="3">Tyrosine-protein phosphatase</fullName>
    </submittedName>
</protein>
<dbReference type="Gene3D" id="3.90.190.10">
    <property type="entry name" value="Protein tyrosine phosphatase superfamily"/>
    <property type="match status" value="1"/>
</dbReference>
<evidence type="ECO:0000313" key="3">
    <source>
        <dbReference type="EMBL" id="MFD1913173.1"/>
    </source>
</evidence>
<dbReference type="RefSeq" id="WP_390262609.1">
    <property type="nucleotide sequence ID" value="NZ_JBHUGH010000010.1"/>
</dbReference>
<sequence length="228" mass="26417">MSKLPLKKRISAAKRRFRETWGTDISTPEARRRAWWVFQLVDHAFLRYLWKNTREIAPGVFRANQPSPGRIEGYARRGIRSILNLRGPSDQSHYLFEKDACDRTGITLVDRRLYATELPERDQLLALLDTFEQIEKPFVMHCKSGADRSGFGAALYLIMTGSPVEVARRELHWKHMHFKTEATGILDFFLRTYGAAEARSGISLRDWIARDYDAAALTAAYRRERQAR</sequence>
<organism evidence="3 4">
    <name type="scientific">Halodurantibacterium flavum</name>
    <dbReference type="NCBI Taxonomy" id="1382802"/>
    <lineage>
        <taxon>Bacteria</taxon>
        <taxon>Pseudomonadati</taxon>
        <taxon>Pseudomonadota</taxon>
        <taxon>Alphaproteobacteria</taxon>
        <taxon>Rhodobacterales</taxon>
        <taxon>Paracoccaceae</taxon>
        <taxon>Halodurantibacterium</taxon>
    </lineage>
</organism>
<dbReference type="SUPFAM" id="SSF52799">
    <property type="entry name" value="(Phosphotyrosine protein) phosphatases II"/>
    <property type="match status" value="1"/>
</dbReference>
<dbReference type="EMBL" id="JBHUGH010000010">
    <property type="protein sequence ID" value="MFD1913173.1"/>
    <property type="molecule type" value="Genomic_DNA"/>
</dbReference>
<evidence type="ECO:0000259" key="2">
    <source>
        <dbReference type="Pfam" id="PF22784"/>
    </source>
</evidence>
<keyword evidence="4" id="KW-1185">Reference proteome</keyword>
<accession>A0ABW4S7T8</accession>
<dbReference type="InterPro" id="IPR029021">
    <property type="entry name" value="Prot-tyrosine_phosphatase-like"/>
</dbReference>
<proteinExistence type="predicted"/>
<evidence type="ECO:0000256" key="1">
    <source>
        <dbReference type="ARBA" id="ARBA00022801"/>
    </source>
</evidence>
<name>A0ABW4S7T8_9RHOB</name>
<evidence type="ECO:0000313" key="4">
    <source>
        <dbReference type="Proteomes" id="UP001597353"/>
    </source>
</evidence>
<reference evidence="4" key="1">
    <citation type="journal article" date="2019" name="Int. J. Syst. Evol. Microbiol.">
        <title>The Global Catalogue of Microorganisms (GCM) 10K type strain sequencing project: providing services to taxonomists for standard genome sequencing and annotation.</title>
        <authorList>
            <consortium name="The Broad Institute Genomics Platform"/>
            <consortium name="The Broad Institute Genome Sequencing Center for Infectious Disease"/>
            <person name="Wu L."/>
            <person name="Ma J."/>
        </authorList>
    </citation>
    <scope>NUCLEOTIDE SEQUENCE [LARGE SCALE GENOMIC DNA]</scope>
    <source>
        <strain evidence="4">CGMCC 4.7242</strain>
    </source>
</reference>
<dbReference type="Pfam" id="PF22784">
    <property type="entry name" value="PTP-SAK"/>
    <property type="match status" value="1"/>
</dbReference>
<dbReference type="PROSITE" id="PS00383">
    <property type="entry name" value="TYR_PHOSPHATASE_1"/>
    <property type="match status" value="1"/>
</dbReference>
<feature type="domain" description="Swiss Army Knife protein DSP-PTPase phosphatase" evidence="2">
    <location>
        <begin position="71"/>
        <end position="168"/>
    </location>
</feature>
<dbReference type="InterPro" id="IPR016130">
    <property type="entry name" value="Tyr_Pase_AS"/>
</dbReference>
<dbReference type="InterPro" id="IPR057023">
    <property type="entry name" value="PTP-SAK"/>
</dbReference>
<gene>
    <name evidence="3" type="ORF">ACFSGJ_13225</name>
</gene>
<keyword evidence="1" id="KW-0378">Hydrolase</keyword>
<comment type="caution">
    <text evidence="3">The sequence shown here is derived from an EMBL/GenBank/DDBJ whole genome shotgun (WGS) entry which is preliminary data.</text>
</comment>